<dbReference type="PROSITE" id="PS50089">
    <property type="entry name" value="ZF_RING_2"/>
    <property type="match status" value="1"/>
</dbReference>
<accession>A0AAV0FGE5</accession>
<dbReference type="SMART" id="SM00184">
    <property type="entry name" value="RING"/>
    <property type="match status" value="1"/>
</dbReference>
<feature type="domain" description="RING-type" evidence="7">
    <location>
        <begin position="136"/>
        <end position="177"/>
    </location>
</feature>
<dbReference type="Proteomes" id="UP001152523">
    <property type="component" value="Unassembled WGS sequence"/>
</dbReference>
<keyword evidence="9" id="KW-1185">Reference proteome</keyword>
<dbReference type="InterPro" id="IPR001841">
    <property type="entry name" value="Znf_RING"/>
</dbReference>
<evidence type="ECO:0000256" key="5">
    <source>
        <dbReference type="ARBA" id="ARBA00022833"/>
    </source>
</evidence>
<proteinExistence type="predicted"/>
<dbReference type="PANTHER" id="PTHR15710">
    <property type="entry name" value="E3 UBIQUITIN-PROTEIN LIGASE PRAJA"/>
    <property type="match status" value="1"/>
</dbReference>
<reference evidence="8" key="1">
    <citation type="submission" date="2022-07" db="EMBL/GenBank/DDBJ databases">
        <authorList>
            <person name="Macas J."/>
            <person name="Novak P."/>
            <person name="Neumann P."/>
        </authorList>
    </citation>
    <scope>NUCLEOTIDE SEQUENCE</scope>
</reference>
<name>A0AAV0FGE5_9ASTE</name>
<dbReference type="SUPFAM" id="SSF57850">
    <property type="entry name" value="RING/U-box"/>
    <property type="match status" value="1"/>
</dbReference>
<evidence type="ECO:0000256" key="6">
    <source>
        <dbReference type="PROSITE-ProRule" id="PRU00175"/>
    </source>
</evidence>
<keyword evidence="4 6" id="KW-0863">Zinc-finger</keyword>
<keyword evidence="5" id="KW-0862">Zinc</keyword>
<dbReference type="InterPro" id="IPR011016">
    <property type="entry name" value="Znf_RING-CH"/>
</dbReference>
<protein>
    <recommendedName>
        <fullName evidence="2">RING-type E3 ubiquitin transferase</fullName>
        <ecNumber evidence="2">2.3.2.27</ecNumber>
    </recommendedName>
</protein>
<evidence type="ECO:0000313" key="9">
    <source>
        <dbReference type="Proteomes" id="UP001152523"/>
    </source>
</evidence>
<organism evidence="8 9">
    <name type="scientific">Cuscuta epithymum</name>
    <dbReference type="NCBI Taxonomy" id="186058"/>
    <lineage>
        <taxon>Eukaryota</taxon>
        <taxon>Viridiplantae</taxon>
        <taxon>Streptophyta</taxon>
        <taxon>Embryophyta</taxon>
        <taxon>Tracheophyta</taxon>
        <taxon>Spermatophyta</taxon>
        <taxon>Magnoliopsida</taxon>
        <taxon>eudicotyledons</taxon>
        <taxon>Gunneridae</taxon>
        <taxon>Pentapetalae</taxon>
        <taxon>asterids</taxon>
        <taxon>lamiids</taxon>
        <taxon>Solanales</taxon>
        <taxon>Convolvulaceae</taxon>
        <taxon>Cuscuteae</taxon>
        <taxon>Cuscuta</taxon>
        <taxon>Cuscuta subgen. Cuscuta</taxon>
    </lineage>
</organism>
<dbReference type="Gene3D" id="3.30.40.10">
    <property type="entry name" value="Zinc/RING finger domain, C3HC4 (zinc finger)"/>
    <property type="match status" value="1"/>
</dbReference>
<evidence type="ECO:0000256" key="3">
    <source>
        <dbReference type="ARBA" id="ARBA00022723"/>
    </source>
</evidence>
<comment type="catalytic activity">
    <reaction evidence="1">
        <text>S-ubiquitinyl-[E2 ubiquitin-conjugating enzyme]-L-cysteine + [acceptor protein]-L-lysine = [E2 ubiquitin-conjugating enzyme]-L-cysteine + N(6)-ubiquitinyl-[acceptor protein]-L-lysine.</text>
        <dbReference type="EC" id="2.3.2.27"/>
    </reaction>
</comment>
<dbReference type="Pfam" id="PF13639">
    <property type="entry name" value="zf-RING_2"/>
    <property type="match status" value="1"/>
</dbReference>
<dbReference type="InterPro" id="IPR013083">
    <property type="entry name" value="Znf_RING/FYVE/PHD"/>
</dbReference>
<comment type="caution">
    <text evidence="8">The sequence shown here is derived from an EMBL/GenBank/DDBJ whole genome shotgun (WGS) entry which is preliminary data.</text>
</comment>
<dbReference type="AlphaFoldDB" id="A0AAV0FGE5"/>
<evidence type="ECO:0000259" key="7">
    <source>
        <dbReference type="PROSITE" id="PS50089"/>
    </source>
</evidence>
<dbReference type="CDD" id="cd16454">
    <property type="entry name" value="RING-H2_PA-TM-RING"/>
    <property type="match status" value="1"/>
</dbReference>
<dbReference type="EMBL" id="CAMAPF010000982">
    <property type="protein sequence ID" value="CAH9134649.1"/>
    <property type="molecule type" value="Genomic_DNA"/>
</dbReference>
<dbReference type="PANTHER" id="PTHR15710:SF196">
    <property type="entry name" value="F6A14.12 PROTEIN-RELATED"/>
    <property type="match status" value="1"/>
</dbReference>
<dbReference type="EC" id="2.3.2.27" evidence="2"/>
<dbReference type="GO" id="GO:0061630">
    <property type="term" value="F:ubiquitin protein ligase activity"/>
    <property type="evidence" value="ECO:0007669"/>
    <property type="project" value="UniProtKB-EC"/>
</dbReference>
<evidence type="ECO:0000313" key="8">
    <source>
        <dbReference type="EMBL" id="CAH9134649.1"/>
    </source>
</evidence>
<dbReference type="SMART" id="SM00744">
    <property type="entry name" value="RINGv"/>
    <property type="match status" value="1"/>
</dbReference>
<gene>
    <name evidence="8" type="ORF">CEPIT_LOCUS33894</name>
</gene>
<dbReference type="GO" id="GO:0016567">
    <property type="term" value="P:protein ubiquitination"/>
    <property type="evidence" value="ECO:0007669"/>
    <property type="project" value="TreeGrafter"/>
</dbReference>
<evidence type="ECO:0000256" key="2">
    <source>
        <dbReference type="ARBA" id="ARBA00012483"/>
    </source>
</evidence>
<keyword evidence="3" id="KW-0479">Metal-binding</keyword>
<dbReference type="GO" id="GO:0005737">
    <property type="term" value="C:cytoplasm"/>
    <property type="evidence" value="ECO:0007669"/>
    <property type="project" value="TreeGrafter"/>
</dbReference>
<sequence length="247" mass="27412">MSTETINAASSSSHTRSYRCYRCSYSYPIITTAAAATPLSCPRCHHRHLLPPHTTPSTPTPTIASSINPPIPQPLPSNSQALDFLDSDSDFYSNYPYPEREDSFFDFFSSSTSPPSTLKPIVDRLPVVEVADSASCSICMDEFEPGTGASQLPCEHFFHKDCIAPWLDRSKTCPLCRRKLPNEESEKPLHSNWGFAVAEIEAIRMAESELERWLAIIGMADFDDISGWFIDPMHDADGDTLMVDAAL</sequence>
<dbReference type="GO" id="GO:0008270">
    <property type="term" value="F:zinc ion binding"/>
    <property type="evidence" value="ECO:0007669"/>
    <property type="project" value="UniProtKB-KW"/>
</dbReference>
<evidence type="ECO:0000256" key="4">
    <source>
        <dbReference type="ARBA" id="ARBA00022771"/>
    </source>
</evidence>
<evidence type="ECO:0000256" key="1">
    <source>
        <dbReference type="ARBA" id="ARBA00000900"/>
    </source>
</evidence>